<dbReference type="Proteomes" id="UP001054857">
    <property type="component" value="Unassembled WGS sequence"/>
</dbReference>
<dbReference type="AlphaFoldDB" id="A0AAD3HHT3"/>
<evidence type="ECO:0000313" key="1">
    <source>
        <dbReference type="EMBL" id="GFR41163.1"/>
    </source>
</evidence>
<dbReference type="PANTHER" id="PTHR35100">
    <property type="entry name" value="FOLD PROTEIN"/>
    <property type="match status" value="1"/>
</dbReference>
<proteinExistence type="predicted"/>
<sequence length="316" mass="33360">MTLTLSLPADVMEIRLPSPAGIMAAVASAVGQDGIAILKRRRSVVDTCGDTGARSFKASLQASSIRAVDLKASVLGLVSYGGLIATVAQATAAALSPQGPGTCDRNMCERCCNIATSAPYIACGCHAFRHRTTASGKAWGASMVGVGIASAVFHGSYGSFREWGRRLDFWTIAASSNIMTRALFPNVPAAVTAAGVLATPFKPFFVSFVNSTAMELKFLAAARRNPKLRGPQRLHAACCLLGLGAFALEDVRPDLPLVHSVWHLLSSTAVATLNHLLADVEEQQRLEGAGAPVSKRRASPGRPYPQLVVEMKPLEF</sequence>
<comment type="caution">
    <text evidence="1">The sequence shown here is derived from an EMBL/GenBank/DDBJ whole genome shotgun (WGS) entry which is preliminary data.</text>
</comment>
<keyword evidence="2" id="KW-1185">Reference proteome</keyword>
<reference evidence="1 2" key="1">
    <citation type="journal article" date="2021" name="Sci. Rep.">
        <title>Genome sequencing of the multicellular alga Astrephomene provides insights into convergent evolution of germ-soma differentiation.</title>
        <authorList>
            <person name="Yamashita S."/>
            <person name="Yamamoto K."/>
            <person name="Matsuzaki R."/>
            <person name="Suzuki S."/>
            <person name="Yamaguchi H."/>
            <person name="Hirooka S."/>
            <person name="Minakuchi Y."/>
            <person name="Miyagishima S."/>
            <person name="Kawachi M."/>
            <person name="Toyoda A."/>
            <person name="Nozaki H."/>
        </authorList>
    </citation>
    <scope>NUCLEOTIDE SEQUENCE [LARGE SCALE GENOMIC DNA]</scope>
    <source>
        <strain evidence="1 2">NIES-4017</strain>
    </source>
</reference>
<evidence type="ECO:0000313" key="2">
    <source>
        <dbReference type="Proteomes" id="UP001054857"/>
    </source>
</evidence>
<dbReference type="PANTHER" id="PTHR35100:SF1">
    <property type="entry name" value="F15H11.13 PROTEIN"/>
    <property type="match status" value="1"/>
</dbReference>
<name>A0AAD3HHT3_9CHLO</name>
<dbReference type="EMBL" id="BMAR01000001">
    <property type="protein sequence ID" value="GFR41163.1"/>
    <property type="molecule type" value="Genomic_DNA"/>
</dbReference>
<gene>
    <name evidence="1" type="ORF">Agub_g1829</name>
</gene>
<organism evidence="1 2">
    <name type="scientific">Astrephomene gubernaculifera</name>
    <dbReference type="NCBI Taxonomy" id="47775"/>
    <lineage>
        <taxon>Eukaryota</taxon>
        <taxon>Viridiplantae</taxon>
        <taxon>Chlorophyta</taxon>
        <taxon>core chlorophytes</taxon>
        <taxon>Chlorophyceae</taxon>
        <taxon>CS clade</taxon>
        <taxon>Chlamydomonadales</taxon>
        <taxon>Astrephomenaceae</taxon>
        <taxon>Astrephomene</taxon>
    </lineage>
</organism>
<protein>
    <submittedName>
        <fullName evidence="1">Uncharacterized protein</fullName>
    </submittedName>
</protein>
<accession>A0AAD3HHT3</accession>